<accession>A0ABR1E4K1</accession>
<evidence type="ECO:0000313" key="9">
    <source>
        <dbReference type="Proteomes" id="UP001303046"/>
    </source>
</evidence>
<protein>
    <recommendedName>
        <fullName evidence="6">Receptor expression-enhancing protein</fullName>
    </recommendedName>
</protein>
<evidence type="ECO:0000256" key="6">
    <source>
        <dbReference type="RuleBase" id="RU362006"/>
    </source>
</evidence>
<keyword evidence="9" id="KW-1185">Reference proteome</keyword>
<evidence type="ECO:0000313" key="8">
    <source>
        <dbReference type="EMBL" id="KAK6757428.1"/>
    </source>
</evidence>
<evidence type="ECO:0000256" key="5">
    <source>
        <dbReference type="ARBA" id="ARBA00023136"/>
    </source>
</evidence>
<proteinExistence type="inferred from homology"/>
<keyword evidence="4 6" id="KW-1133">Transmembrane helix</keyword>
<feature type="transmembrane region" description="Helical" evidence="6">
    <location>
        <begin position="6"/>
        <end position="25"/>
    </location>
</feature>
<reference evidence="8 9" key="1">
    <citation type="submission" date="2023-08" db="EMBL/GenBank/DDBJ databases">
        <title>A Necator americanus chromosomal reference genome.</title>
        <authorList>
            <person name="Ilik V."/>
            <person name="Petrzelkova K.J."/>
            <person name="Pardy F."/>
            <person name="Fuh T."/>
            <person name="Niatou-Singa F.S."/>
            <person name="Gouil Q."/>
            <person name="Baker L."/>
            <person name="Ritchie M.E."/>
            <person name="Jex A.R."/>
            <person name="Gazzola D."/>
            <person name="Li H."/>
            <person name="Toshio Fujiwara R."/>
            <person name="Zhan B."/>
            <person name="Aroian R.V."/>
            <person name="Pafco B."/>
            <person name="Schwarz E.M."/>
        </authorList>
    </citation>
    <scope>NUCLEOTIDE SEQUENCE [LARGE SCALE GENOMIC DNA]</scope>
    <source>
        <strain evidence="8 9">Aroian</strain>
        <tissue evidence="8">Whole animal</tissue>
    </source>
</reference>
<feature type="transmembrane region" description="Helical" evidence="6">
    <location>
        <begin position="45"/>
        <end position="66"/>
    </location>
</feature>
<evidence type="ECO:0000256" key="1">
    <source>
        <dbReference type="ARBA" id="ARBA00004141"/>
    </source>
</evidence>
<evidence type="ECO:0000256" key="2">
    <source>
        <dbReference type="ARBA" id="ARBA00008573"/>
    </source>
</evidence>
<comment type="subcellular location">
    <subcellularLocation>
        <location evidence="1 6">Membrane</location>
        <topology evidence="1 6">Multi-pass membrane protein</topology>
    </subcellularLocation>
</comment>
<dbReference type="PANTHER" id="PTHR12300:SF161">
    <property type="entry name" value="RECEPTOR EXPRESSION-ENHANCING PROTEIN"/>
    <property type="match status" value="1"/>
</dbReference>
<feature type="compositionally biased region" description="Low complexity" evidence="7">
    <location>
        <begin position="216"/>
        <end position="227"/>
    </location>
</feature>
<evidence type="ECO:0000256" key="7">
    <source>
        <dbReference type="SAM" id="MobiDB-lite"/>
    </source>
</evidence>
<gene>
    <name evidence="8" type="primary">Necator_chrV.g20116</name>
    <name evidence="8" type="ORF">RB195_015324</name>
</gene>
<dbReference type="PANTHER" id="PTHR12300">
    <property type="entry name" value="HVA22-LIKE PROTEINS"/>
    <property type="match status" value="1"/>
</dbReference>
<evidence type="ECO:0000256" key="4">
    <source>
        <dbReference type="ARBA" id="ARBA00022989"/>
    </source>
</evidence>
<comment type="caution">
    <text evidence="8">The sequence shown here is derived from an EMBL/GenBank/DDBJ whole genome shotgun (WGS) entry which is preliminary data.</text>
</comment>
<dbReference type="Pfam" id="PF03134">
    <property type="entry name" value="TB2_DP1_HVA22"/>
    <property type="match status" value="1"/>
</dbReference>
<dbReference type="EMBL" id="JAVFWL010000005">
    <property type="protein sequence ID" value="KAK6757428.1"/>
    <property type="molecule type" value="Genomic_DNA"/>
</dbReference>
<evidence type="ECO:0000256" key="3">
    <source>
        <dbReference type="ARBA" id="ARBA00022692"/>
    </source>
</evidence>
<dbReference type="InterPro" id="IPR004345">
    <property type="entry name" value="TB2_DP1_HVA22"/>
</dbReference>
<keyword evidence="3 6" id="KW-0812">Transmembrane</keyword>
<feature type="compositionally biased region" description="Basic residues" evidence="7">
    <location>
        <begin position="231"/>
        <end position="253"/>
    </location>
</feature>
<comment type="similarity">
    <text evidence="2 6">Belongs to the DP1 family.</text>
</comment>
<sequence>MWLEMFSLLCHLLSAFVGAVLPVFYSYKTIKKPSQKMLSYWSKYWAVFGSFLAVDAVLDSLFIHYFVPFYEFGKLMFLIWAVNPYTAGAQFVFDKILAPFIKRHEKEMDIYVECMIDGVVTRGPELAITAGSTLWNAARNLHALSRMRTDTLGRALLQGEQRITIAEILTDQEEEEAELNALEAAPVIAEVKAEEPESDDEVIFVDPHQHMDRTMTSKSSASASSKTPLPTKRRRGRRPSSNVTRKKNNRNAKRANSGELAFETFEDDMPKRPMRRSNRVASVASKKQLVIVGDDMTGEE</sequence>
<name>A0ABR1E4K1_NECAM</name>
<feature type="region of interest" description="Disordered" evidence="7">
    <location>
        <begin position="212"/>
        <end position="281"/>
    </location>
</feature>
<keyword evidence="5 6" id="KW-0472">Membrane</keyword>
<dbReference type="Proteomes" id="UP001303046">
    <property type="component" value="Unassembled WGS sequence"/>
</dbReference>
<organism evidence="8 9">
    <name type="scientific">Necator americanus</name>
    <name type="common">Human hookworm</name>
    <dbReference type="NCBI Taxonomy" id="51031"/>
    <lineage>
        <taxon>Eukaryota</taxon>
        <taxon>Metazoa</taxon>
        <taxon>Ecdysozoa</taxon>
        <taxon>Nematoda</taxon>
        <taxon>Chromadorea</taxon>
        <taxon>Rhabditida</taxon>
        <taxon>Rhabditina</taxon>
        <taxon>Rhabditomorpha</taxon>
        <taxon>Strongyloidea</taxon>
        <taxon>Ancylostomatidae</taxon>
        <taxon>Bunostominae</taxon>
        <taxon>Necator</taxon>
    </lineage>
</organism>